<reference evidence="1 2" key="1">
    <citation type="journal article" date="2011" name="J. Bacteriol.">
        <title>Draft genome sequence of Sporolactobacillus inulinus strain CASD, an efficient D-lactic acid-producing bacterium with high-concentration lactate tolerance capability.</title>
        <authorList>
            <person name="Yu B."/>
            <person name="Su F."/>
            <person name="Wang L."/>
            <person name="Xu K."/>
            <person name="Zhao B."/>
            <person name="Xu P."/>
        </authorList>
    </citation>
    <scope>NUCLEOTIDE SEQUENCE [LARGE SCALE GENOMIC DNA]</scope>
    <source>
        <strain evidence="1 2">CASD</strain>
    </source>
</reference>
<sequence>MFLFHSFIVLRHTFISFLRTKDIAALVLKTVCELERAFSFQINRNDVLPSFPASAKWSK</sequence>
<keyword evidence="2" id="KW-1185">Reference proteome</keyword>
<organism evidence="1 2">
    <name type="scientific">Sporolactobacillus inulinus CASD</name>
    <dbReference type="NCBI Taxonomy" id="1069536"/>
    <lineage>
        <taxon>Bacteria</taxon>
        <taxon>Bacillati</taxon>
        <taxon>Bacillota</taxon>
        <taxon>Bacilli</taxon>
        <taxon>Bacillales</taxon>
        <taxon>Sporolactobacillaceae</taxon>
        <taxon>Sporolactobacillus</taxon>
    </lineage>
</organism>
<evidence type="ECO:0000313" key="2">
    <source>
        <dbReference type="Proteomes" id="UP000035553"/>
    </source>
</evidence>
<evidence type="ECO:0000313" key="1">
    <source>
        <dbReference type="EMBL" id="KLI03893.1"/>
    </source>
</evidence>
<accession>A0A0U1QSX2</accession>
<name>A0A0U1QSX2_9BACL</name>
<gene>
    <name evidence="1" type="ORF">SINU_00255</name>
</gene>
<comment type="caution">
    <text evidence="1">The sequence shown here is derived from an EMBL/GenBank/DDBJ whole genome shotgun (WGS) entry which is preliminary data.</text>
</comment>
<proteinExistence type="predicted"/>
<dbReference type="EMBL" id="AFVQ02000005">
    <property type="protein sequence ID" value="KLI03893.1"/>
    <property type="molecule type" value="Genomic_DNA"/>
</dbReference>
<dbReference type="Proteomes" id="UP000035553">
    <property type="component" value="Unassembled WGS sequence"/>
</dbReference>
<dbReference type="AlphaFoldDB" id="A0A0U1QSX2"/>
<protein>
    <submittedName>
        <fullName evidence="1">Uncharacterized protein</fullName>
    </submittedName>
</protein>